<proteinExistence type="predicted"/>
<protein>
    <submittedName>
        <fullName evidence="6">Uncharacterized protein</fullName>
    </submittedName>
</protein>
<accession>A0A212D2Z3</accession>
<dbReference type="InterPro" id="IPR005483">
    <property type="entry name" value="CPSase_dom"/>
</dbReference>
<evidence type="ECO:0000313" key="7">
    <source>
        <dbReference type="Proteomes" id="UP000242450"/>
    </source>
</evidence>
<reference evidence="6 7" key="1">
    <citation type="journal article" date="2018" name="Mol. Genet. Genomics">
        <title>The red deer Cervus elaphus genome CerEla1.0: sequencing, annotating, genes, and chromosomes.</title>
        <authorList>
            <person name="Bana N.A."/>
            <person name="Nyiri A."/>
            <person name="Nagy J."/>
            <person name="Frank K."/>
            <person name="Nagy T."/>
            <person name="Steger V."/>
            <person name="Schiller M."/>
            <person name="Lakatos P."/>
            <person name="Sugar L."/>
            <person name="Horn P."/>
            <person name="Barta E."/>
            <person name="Orosz L."/>
        </authorList>
    </citation>
    <scope>NUCLEOTIDE SEQUENCE [LARGE SCALE GENOMIC DNA]</scope>
    <source>
        <strain evidence="6">Hungarian</strain>
    </source>
</reference>
<keyword evidence="7" id="KW-1185">Reference proteome</keyword>
<keyword evidence="3" id="KW-0067">ATP-binding</keyword>
<dbReference type="GO" id="GO:0005737">
    <property type="term" value="C:cytoplasm"/>
    <property type="evidence" value="ECO:0007669"/>
    <property type="project" value="TreeGrafter"/>
</dbReference>
<comment type="caution">
    <text evidence="6">The sequence shown here is derived from an EMBL/GenBank/DDBJ whole genome shotgun (WGS) entry which is preliminary data.</text>
</comment>
<dbReference type="Gene3D" id="3.40.50.880">
    <property type="match status" value="1"/>
</dbReference>
<name>A0A212D2Z3_CEREH</name>
<feature type="non-terminal residue" evidence="6">
    <location>
        <position position="286"/>
    </location>
</feature>
<dbReference type="GO" id="GO:0005524">
    <property type="term" value="F:ATP binding"/>
    <property type="evidence" value="ECO:0007669"/>
    <property type="project" value="UniProtKB-KW"/>
</dbReference>
<dbReference type="Gene3D" id="3.40.50.20">
    <property type="match status" value="1"/>
</dbReference>
<dbReference type="PROSITE" id="PS51273">
    <property type="entry name" value="GATASE_TYPE_1"/>
    <property type="match status" value="1"/>
</dbReference>
<evidence type="ECO:0000256" key="1">
    <source>
        <dbReference type="ARBA" id="ARBA00022598"/>
    </source>
</evidence>
<evidence type="ECO:0000256" key="3">
    <source>
        <dbReference type="ARBA" id="ARBA00022840"/>
    </source>
</evidence>
<dbReference type="InterPro" id="IPR016185">
    <property type="entry name" value="PreATP-grasp_dom_sf"/>
</dbReference>
<dbReference type="FunFam" id="3.40.50.20:FF:000012">
    <property type="entry name" value="Carbamoyl-phosphate synthase 1, mitochondrial"/>
    <property type="match status" value="1"/>
</dbReference>
<dbReference type="InterPro" id="IPR058047">
    <property type="entry name" value="CPSase_preATP-grasp"/>
</dbReference>
<dbReference type="GO" id="GO:0006541">
    <property type="term" value="P:glutamine metabolic process"/>
    <property type="evidence" value="ECO:0007669"/>
    <property type="project" value="TreeGrafter"/>
</dbReference>
<feature type="domain" description="Glutamine amidotransferase" evidence="4">
    <location>
        <begin position="57"/>
        <end position="169"/>
    </location>
</feature>
<dbReference type="Proteomes" id="UP000242450">
    <property type="component" value="Chromosome 8"/>
</dbReference>
<dbReference type="InterPro" id="IPR017926">
    <property type="entry name" value="GATASE"/>
</dbReference>
<dbReference type="GO" id="GO:0004088">
    <property type="term" value="F:carbamoyl-phosphate synthase (glutamine-hydrolyzing) activity"/>
    <property type="evidence" value="ECO:0007669"/>
    <property type="project" value="TreeGrafter"/>
</dbReference>
<dbReference type="PANTHER" id="PTHR11405">
    <property type="entry name" value="CARBAMOYLTRANSFERASE FAMILY MEMBER"/>
    <property type="match status" value="1"/>
</dbReference>
<organism evidence="6 7">
    <name type="scientific">Cervus elaphus hippelaphus</name>
    <name type="common">European red deer</name>
    <dbReference type="NCBI Taxonomy" id="46360"/>
    <lineage>
        <taxon>Eukaryota</taxon>
        <taxon>Metazoa</taxon>
        <taxon>Chordata</taxon>
        <taxon>Craniata</taxon>
        <taxon>Vertebrata</taxon>
        <taxon>Euteleostomi</taxon>
        <taxon>Mammalia</taxon>
        <taxon>Eutheria</taxon>
        <taxon>Laurasiatheria</taxon>
        <taxon>Artiodactyla</taxon>
        <taxon>Ruminantia</taxon>
        <taxon>Pecora</taxon>
        <taxon>Cervidae</taxon>
        <taxon>Cervinae</taxon>
        <taxon>Cervus</taxon>
    </lineage>
</organism>
<feature type="non-terminal residue" evidence="6">
    <location>
        <position position="1"/>
    </location>
</feature>
<dbReference type="AlphaFoldDB" id="A0A212D2Z3"/>
<dbReference type="OrthoDB" id="434at2759"/>
<gene>
    <name evidence="6" type="ORF">Celaphus_00015085</name>
</gene>
<dbReference type="InterPro" id="IPR029062">
    <property type="entry name" value="Class_I_gatase-like"/>
</dbReference>
<evidence type="ECO:0000256" key="2">
    <source>
        <dbReference type="ARBA" id="ARBA00022741"/>
    </source>
</evidence>
<dbReference type="Pfam" id="PF25596">
    <property type="entry name" value="CPSase_L_D1"/>
    <property type="match status" value="1"/>
</dbReference>
<evidence type="ECO:0000259" key="5">
    <source>
        <dbReference type="Pfam" id="PF25596"/>
    </source>
</evidence>
<dbReference type="SUPFAM" id="SSF52317">
    <property type="entry name" value="Class I glutamine amidotransferase-like"/>
    <property type="match status" value="1"/>
</dbReference>
<keyword evidence="1" id="KW-0436">Ligase</keyword>
<dbReference type="EMBL" id="MKHE01000008">
    <property type="protein sequence ID" value="OWK12592.1"/>
    <property type="molecule type" value="Genomic_DNA"/>
</dbReference>
<evidence type="ECO:0000259" key="4">
    <source>
        <dbReference type="Pfam" id="PF00117"/>
    </source>
</evidence>
<evidence type="ECO:0000313" key="6">
    <source>
        <dbReference type="EMBL" id="OWK12592.1"/>
    </source>
</evidence>
<sequence length="286" mass="30584">GTMLGKIEFEGQSVDFVDPNKQNLIAEVSTKAVKVYGKGNPVKVVAVDCGIKNNVIRLLVKILESDRKEPLFGISTGNLITGLAAGAEVYKMSMANRGQNQPVLNITNRQAFITAQNHGYALDSTLPAGWKPLFVNVNDQTNEGIMHESKPFFGVQFHPEVGPGPTDTEKEKGTTITSVLPKPGLVASRVEVSKVLILGSGGLSIGQAGEFDYSGSQAVKAMKEENVKTVLMNPNIASVQTNEVGLKQADTVYFLPITPQFVTEVIKAERPDGLILGMGGQTALNC</sequence>
<dbReference type="Pfam" id="PF00117">
    <property type="entry name" value="GATase"/>
    <property type="match status" value="1"/>
</dbReference>
<feature type="domain" description="Carbamoyl phosphate synthase preATP-grasp" evidence="5">
    <location>
        <begin position="193"/>
        <end position="286"/>
    </location>
</feature>
<keyword evidence="2" id="KW-0547">Nucleotide-binding</keyword>
<dbReference type="PANTHER" id="PTHR11405:SF53">
    <property type="entry name" value="CARBAMOYL-PHOSPHATE SYNTHASE [AMMONIA], MITOCHONDRIAL"/>
    <property type="match status" value="1"/>
</dbReference>
<dbReference type="PRINTS" id="PR00098">
    <property type="entry name" value="CPSASE"/>
</dbReference>
<dbReference type="SUPFAM" id="SSF52440">
    <property type="entry name" value="PreATP-grasp domain"/>
    <property type="match status" value="1"/>
</dbReference>